<evidence type="ECO:0000313" key="2">
    <source>
        <dbReference type="Proteomes" id="UP001470230"/>
    </source>
</evidence>
<proteinExistence type="predicted"/>
<organism evidence="1 2">
    <name type="scientific">Tritrichomonas musculus</name>
    <dbReference type="NCBI Taxonomy" id="1915356"/>
    <lineage>
        <taxon>Eukaryota</taxon>
        <taxon>Metamonada</taxon>
        <taxon>Parabasalia</taxon>
        <taxon>Tritrichomonadida</taxon>
        <taxon>Tritrichomonadidae</taxon>
        <taxon>Tritrichomonas</taxon>
    </lineage>
</organism>
<accession>A0ABR2KU25</accession>
<dbReference type="Gene3D" id="2.60.120.260">
    <property type="entry name" value="Galactose-binding domain-like"/>
    <property type="match status" value="1"/>
</dbReference>
<keyword evidence="2" id="KW-1185">Reference proteome</keyword>
<protein>
    <recommendedName>
        <fullName evidence="3">BACK domain-containing protein</fullName>
    </recommendedName>
</protein>
<dbReference type="SUPFAM" id="SSF49785">
    <property type="entry name" value="Galactose-binding domain-like"/>
    <property type="match status" value="1"/>
</dbReference>
<evidence type="ECO:0000313" key="1">
    <source>
        <dbReference type="EMBL" id="KAK8894622.1"/>
    </source>
</evidence>
<gene>
    <name evidence="1" type="ORF">M9Y10_023059</name>
</gene>
<sequence>MKSIFLSSSGLKNVVSRQSKEDDFVFLIGSKEIHMNRFFAEFISPSVSHLNHSDPTNNVIHFDNDKYQDIFTQDMVDIIQQISHGYSIELKEDQIHKMRIISIIFDNQELFNKINELYSIDIKENDATQLLTVLQNFQYFSPISSSFNYTGLVEFISSHFFSFDKNELLKLPMNILYSILSSSHLKIENEDSLLDFIHQIFSNDNSNQKLINSDNIEITAFYEVIEFNNLSEDKFREFLDMFDYNQITGLLWQKLTQCFYINQKKLAKNLNNQRYTQDKFMRIEYDNDTSHCFQGIIHYLTEKTGGNVDENGTIKVTASSFSSSENISPRNAVNLEDTKNYFHARVESNVWLKYDFKDRKVRPTHYSIRSRRDDSKGNPMNFVIEGSNTDQENDWIILDTQNNISYFNSPNSVQTFQIQMKLKENECFRYLRLRQTGPNTGGSLLYLAISALEYFGDLFDQIKK</sequence>
<name>A0ABR2KU25_9EUKA</name>
<reference evidence="1 2" key="1">
    <citation type="submission" date="2024-04" db="EMBL/GenBank/DDBJ databases">
        <title>Tritrichomonas musculus Genome.</title>
        <authorList>
            <person name="Alves-Ferreira E."/>
            <person name="Grigg M."/>
            <person name="Lorenzi H."/>
            <person name="Galac M."/>
        </authorList>
    </citation>
    <scope>NUCLEOTIDE SEQUENCE [LARGE SCALE GENOMIC DNA]</scope>
    <source>
        <strain evidence="1 2">EAF2021</strain>
    </source>
</reference>
<dbReference type="InterPro" id="IPR008979">
    <property type="entry name" value="Galactose-bd-like_sf"/>
</dbReference>
<dbReference type="Proteomes" id="UP001470230">
    <property type="component" value="Unassembled WGS sequence"/>
</dbReference>
<comment type="caution">
    <text evidence="1">The sequence shown here is derived from an EMBL/GenBank/DDBJ whole genome shotgun (WGS) entry which is preliminary data.</text>
</comment>
<dbReference type="EMBL" id="JAPFFF010000003">
    <property type="protein sequence ID" value="KAK8894622.1"/>
    <property type="molecule type" value="Genomic_DNA"/>
</dbReference>
<evidence type="ECO:0008006" key="3">
    <source>
        <dbReference type="Google" id="ProtNLM"/>
    </source>
</evidence>